<organism evidence="3 4">
    <name type="scientific">Genlisea aurea</name>
    <dbReference type="NCBI Taxonomy" id="192259"/>
    <lineage>
        <taxon>Eukaryota</taxon>
        <taxon>Viridiplantae</taxon>
        <taxon>Streptophyta</taxon>
        <taxon>Embryophyta</taxon>
        <taxon>Tracheophyta</taxon>
        <taxon>Spermatophyta</taxon>
        <taxon>Magnoliopsida</taxon>
        <taxon>eudicotyledons</taxon>
        <taxon>Gunneridae</taxon>
        <taxon>Pentapetalae</taxon>
        <taxon>asterids</taxon>
        <taxon>lamiids</taxon>
        <taxon>Lamiales</taxon>
        <taxon>Lentibulariaceae</taxon>
        <taxon>Genlisea</taxon>
    </lineage>
</organism>
<evidence type="ECO:0000259" key="2">
    <source>
        <dbReference type="Pfam" id="PF00407"/>
    </source>
</evidence>
<accession>S8BY34</accession>
<name>S8BY34_9LAMI</name>
<dbReference type="EMBL" id="AUSU01008310">
    <property type="protein sequence ID" value="EPS59510.1"/>
    <property type="molecule type" value="Genomic_DNA"/>
</dbReference>
<dbReference type="GO" id="GO:0005634">
    <property type="term" value="C:nucleus"/>
    <property type="evidence" value="ECO:0007669"/>
    <property type="project" value="TreeGrafter"/>
</dbReference>
<evidence type="ECO:0000313" key="3">
    <source>
        <dbReference type="EMBL" id="EPS59510.1"/>
    </source>
</evidence>
<dbReference type="InterPro" id="IPR023393">
    <property type="entry name" value="START-like_dom_sf"/>
</dbReference>
<dbReference type="PANTHER" id="PTHR31213:SF70">
    <property type="entry name" value="MAJOR ALLERGEN PRU AR 1-LIKE"/>
    <property type="match status" value="1"/>
</dbReference>
<comment type="caution">
    <text evidence="3">The sequence shown here is derived from an EMBL/GenBank/DDBJ whole genome shotgun (WGS) entry which is preliminary data.</text>
</comment>
<reference evidence="3 4" key="1">
    <citation type="journal article" date="2013" name="BMC Genomics">
        <title>The miniature genome of a carnivorous plant Genlisea aurea contains a low number of genes and short non-coding sequences.</title>
        <authorList>
            <person name="Leushkin E.V."/>
            <person name="Sutormin R.A."/>
            <person name="Nabieva E.R."/>
            <person name="Penin A.A."/>
            <person name="Kondrashov A.S."/>
            <person name="Logacheva M.D."/>
        </authorList>
    </citation>
    <scope>NUCLEOTIDE SEQUENCE [LARGE SCALE GENOMIC DNA]</scope>
</reference>
<dbReference type="InterPro" id="IPR000916">
    <property type="entry name" value="Bet_v_I/MLP"/>
</dbReference>
<proteinExistence type="inferred from homology"/>
<dbReference type="GO" id="GO:0010427">
    <property type="term" value="F:abscisic acid binding"/>
    <property type="evidence" value="ECO:0007669"/>
    <property type="project" value="InterPro"/>
</dbReference>
<dbReference type="InterPro" id="IPR050279">
    <property type="entry name" value="Plant_def-hormone_signal"/>
</dbReference>
<dbReference type="InterPro" id="IPR024949">
    <property type="entry name" value="Bet_v_I_allergen"/>
</dbReference>
<dbReference type="GO" id="GO:0005737">
    <property type="term" value="C:cytoplasm"/>
    <property type="evidence" value="ECO:0007669"/>
    <property type="project" value="TreeGrafter"/>
</dbReference>
<dbReference type="GO" id="GO:0004864">
    <property type="term" value="F:protein phosphatase inhibitor activity"/>
    <property type="evidence" value="ECO:0007669"/>
    <property type="project" value="InterPro"/>
</dbReference>
<dbReference type="Gene3D" id="3.30.530.20">
    <property type="match status" value="1"/>
</dbReference>
<evidence type="ECO:0000313" key="4">
    <source>
        <dbReference type="Proteomes" id="UP000015453"/>
    </source>
</evidence>
<gene>
    <name evidence="3" type="ORF">M569_15296</name>
</gene>
<protein>
    <recommendedName>
        <fullName evidence="2">Bet v I/Major latex protein domain-containing protein</fullName>
    </recommendedName>
</protein>
<dbReference type="GO" id="GO:0038023">
    <property type="term" value="F:signaling receptor activity"/>
    <property type="evidence" value="ECO:0007669"/>
    <property type="project" value="InterPro"/>
</dbReference>
<dbReference type="GO" id="GO:0009738">
    <property type="term" value="P:abscisic acid-activated signaling pathway"/>
    <property type="evidence" value="ECO:0007669"/>
    <property type="project" value="InterPro"/>
</dbReference>
<dbReference type="CDD" id="cd07816">
    <property type="entry name" value="Bet_v1-like"/>
    <property type="match status" value="1"/>
</dbReference>
<feature type="domain" description="Bet v I/Major latex protein" evidence="2">
    <location>
        <begin position="15"/>
        <end position="151"/>
    </location>
</feature>
<comment type="similarity">
    <text evidence="1">Belongs to the BetVI family.</text>
</comment>
<dbReference type="Pfam" id="PF00407">
    <property type="entry name" value="Bet_v_1"/>
    <property type="match status" value="1"/>
</dbReference>
<dbReference type="GO" id="GO:0006952">
    <property type="term" value="P:defense response"/>
    <property type="evidence" value="ECO:0007669"/>
    <property type="project" value="InterPro"/>
</dbReference>
<dbReference type="FunFam" id="3.30.530.20:FF:000007">
    <property type="entry name" value="Major pollen allergen Bet v 1-A"/>
    <property type="match status" value="1"/>
</dbReference>
<dbReference type="SUPFAM" id="SSF55961">
    <property type="entry name" value="Bet v1-like"/>
    <property type="match status" value="1"/>
</dbReference>
<dbReference type="PANTHER" id="PTHR31213">
    <property type="entry name" value="OS08G0374000 PROTEIN-RELATED"/>
    <property type="match status" value="1"/>
</dbReference>
<keyword evidence="4" id="KW-1185">Reference proteome</keyword>
<evidence type="ECO:0000256" key="1">
    <source>
        <dbReference type="ARBA" id="ARBA00009744"/>
    </source>
</evidence>
<sequence>MGKVVRYEESFITSIPSDKFFRAYVLDGDNLLLKSLPHEISTIEIIRGDGGPGSIKLLTATPGSKFFKTMKKRVEEVDGEKRVYRFSVIEGGDLEDGIEKITNRLKMEGGSVVRAATEYHIKEGGDVGDQGKKTVERMKGILKAVEKHLHANPHLLYL</sequence>
<dbReference type="AlphaFoldDB" id="S8BY34"/>
<dbReference type="Proteomes" id="UP000015453">
    <property type="component" value="Unassembled WGS sequence"/>
</dbReference>
<dbReference type="PRINTS" id="PR00634">
    <property type="entry name" value="BETALLERGEN"/>
</dbReference>
<dbReference type="OrthoDB" id="1858506at2759"/>